<gene>
    <name evidence="5" type="ORF">CC1G_05099</name>
</gene>
<dbReference type="OrthoDB" id="3364892at2759"/>
<dbReference type="RefSeq" id="XP_001833399.2">
    <property type="nucleotide sequence ID" value="XM_001833347.2"/>
</dbReference>
<dbReference type="GO" id="GO:0016020">
    <property type="term" value="C:membrane"/>
    <property type="evidence" value="ECO:0007669"/>
    <property type="project" value="UniProtKB-SubCell"/>
</dbReference>
<evidence type="ECO:0000313" key="5">
    <source>
        <dbReference type="EMBL" id="EAU88333.2"/>
    </source>
</evidence>
<protein>
    <recommendedName>
        <fullName evidence="7">Mitochondrial carrier protein</fullName>
    </recommendedName>
</protein>
<keyword evidence="3" id="KW-1133">Transmembrane helix</keyword>
<dbReference type="STRING" id="240176.A8NGB8"/>
<evidence type="ECO:0000256" key="1">
    <source>
        <dbReference type="ARBA" id="ARBA00004370"/>
    </source>
</evidence>
<dbReference type="EMBL" id="AACS02000002">
    <property type="protein sequence ID" value="EAU88333.2"/>
    <property type="molecule type" value="Genomic_DNA"/>
</dbReference>
<keyword evidence="4" id="KW-0472">Membrane</keyword>
<comment type="caution">
    <text evidence="5">The sequence shown here is derived from an EMBL/GenBank/DDBJ whole genome shotgun (WGS) entry which is preliminary data.</text>
</comment>
<dbReference type="KEGG" id="cci:CC1G_05099"/>
<dbReference type="InterPro" id="IPR023395">
    <property type="entry name" value="MCP_dom_sf"/>
</dbReference>
<evidence type="ECO:0000256" key="2">
    <source>
        <dbReference type="ARBA" id="ARBA00022692"/>
    </source>
</evidence>
<accession>A8NGB8</accession>
<evidence type="ECO:0008006" key="7">
    <source>
        <dbReference type="Google" id="ProtNLM"/>
    </source>
</evidence>
<dbReference type="GeneID" id="6009895"/>
<sequence>MLNELYPNRKQRPCFRGYGRCRSISYEGTGPVFFSSGATIQASERLDTLCWPMSTCDRASQPSEPVTGWQFLRNIASQEGASLTPNYVLTMCKTQGVWVVPKHFLPPILLNAALGTVLWTSYGLANEAITERFGDDHPIRTAALAGGFAGGCQALVAAPAENVRLLLEGGSGGHSWSCVWKEVFRSRVSPPSLSHHQQLQEIRELRHWLHEVGEMAGRGWDGWKWGCGKDICAFFTVFEMTRRTSLGWTCL</sequence>
<dbReference type="HOGENOM" id="CLU_1107061_0_0_1"/>
<keyword evidence="2" id="KW-0812">Transmembrane</keyword>
<dbReference type="InParanoid" id="A8NGB8"/>
<proteinExistence type="predicted"/>
<name>A8NGB8_COPC7</name>
<dbReference type="VEuPathDB" id="FungiDB:CC1G_05099"/>
<dbReference type="SUPFAM" id="SSF103506">
    <property type="entry name" value="Mitochondrial carrier"/>
    <property type="match status" value="1"/>
</dbReference>
<keyword evidence="6" id="KW-1185">Reference proteome</keyword>
<dbReference type="eggNOG" id="ENOG502S1WU">
    <property type="taxonomic scope" value="Eukaryota"/>
</dbReference>
<evidence type="ECO:0000313" key="6">
    <source>
        <dbReference type="Proteomes" id="UP000001861"/>
    </source>
</evidence>
<dbReference type="Gene3D" id="1.50.40.10">
    <property type="entry name" value="Mitochondrial carrier domain"/>
    <property type="match status" value="1"/>
</dbReference>
<comment type="subcellular location">
    <subcellularLocation>
        <location evidence="1">Membrane</location>
    </subcellularLocation>
</comment>
<dbReference type="AlphaFoldDB" id="A8NGB8"/>
<organism evidence="5 6">
    <name type="scientific">Coprinopsis cinerea (strain Okayama-7 / 130 / ATCC MYA-4618 / FGSC 9003)</name>
    <name type="common">Inky cap fungus</name>
    <name type="synonym">Hormographiella aspergillata</name>
    <dbReference type="NCBI Taxonomy" id="240176"/>
    <lineage>
        <taxon>Eukaryota</taxon>
        <taxon>Fungi</taxon>
        <taxon>Dikarya</taxon>
        <taxon>Basidiomycota</taxon>
        <taxon>Agaricomycotina</taxon>
        <taxon>Agaricomycetes</taxon>
        <taxon>Agaricomycetidae</taxon>
        <taxon>Agaricales</taxon>
        <taxon>Agaricineae</taxon>
        <taxon>Psathyrellaceae</taxon>
        <taxon>Coprinopsis</taxon>
    </lineage>
</organism>
<evidence type="ECO:0000256" key="4">
    <source>
        <dbReference type="ARBA" id="ARBA00023136"/>
    </source>
</evidence>
<dbReference type="Proteomes" id="UP000001861">
    <property type="component" value="Unassembled WGS sequence"/>
</dbReference>
<reference evidence="5 6" key="1">
    <citation type="journal article" date="2010" name="Proc. Natl. Acad. Sci. U.S.A.">
        <title>Insights into evolution of multicellular fungi from the assembled chromosomes of the mushroom Coprinopsis cinerea (Coprinus cinereus).</title>
        <authorList>
            <person name="Stajich J.E."/>
            <person name="Wilke S.K."/>
            <person name="Ahren D."/>
            <person name="Au C.H."/>
            <person name="Birren B.W."/>
            <person name="Borodovsky M."/>
            <person name="Burns C."/>
            <person name="Canback B."/>
            <person name="Casselton L.A."/>
            <person name="Cheng C.K."/>
            <person name="Deng J."/>
            <person name="Dietrich F.S."/>
            <person name="Fargo D.C."/>
            <person name="Farman M.L."/>
            <person name="Gathman A.C."/>
            <person name="Goldberg J."/>
            <person name="Guigo R."/>
            <person name="Hoegger P.J."/>
            <person name="Hooker J.B."/>
            <person name="Huggins A."/>
            <person name="James T.Y."/>
            <person name="Kamada T."/>
            <person name="Kilaru S."/>
            <person name="Kodira C."/>
            <person name="Kues U."/>
            <person name="Kupfer D."/>
            <person name="Kwan H.S."/>
            <person name="Lomsadze A."/>
            <person name="Li W."/>
            <person name="Lilly W.W."/>
            <person name="Ma L.J."/>
            <person name="Mackey A.J."/>
            <person name="Manning G."/>
            <person name="Martin F."/>
            <person name="Muraguchi H."/>
            <person name="Natvig D.O."/>
            <person name="Palmerini H."/>
            <person name="Ramesh M.A."/>
            <person name="Rehmeyer C.J."/>
            <person name="Roe B.A."/>
            <person name="Shenoy N."/>
            <person name="Stanke M."/>
            <person name="Ter-Hovhannisyan V."/>
            <person name="Tunlid A."/>
            <person name="Velagapudi R."/>
            <person name="Vision T.J."/>
            <person name="Zeng Q."/>
            <person name="Zolan M.E."/>
            <person name="Pukkila P.J."/>
        </authorList>
    </citation>
    <scope>NUCLEOTIDE SEQUENCE [LARGE SCALE GENOMIC DNA]</scope>
    <source>
        <strain evidence="6">Okayama-7 / 130 / ATCC MYA-4618 / FGSC 9003</strain>
    </source>
</reference>
<evidence type="ECO:0000256" key="3">
    <source>
        <dbReference type="ARBA" id="ARBA00022989"/>
    </source>
</evidence>